<gene>
    <name evidence="1" type="ORF">E0F66_07495</name>
</gene>
<proteinExistence type="predicted"/>
<dbReference type="OMA" id="DFQFEIM"/>
<reference evidence="1 2" key="1">
    <citation type="submission" date="2019-02" db="EMBL/GenBank/DDBJ databases">
        <title>Novel genomic isolates of S. pyogenes and S. dysgalactiae subsp. equisimilis associated to necrotising fasciitis (NSTI).</title>
        <authorList>
            <person name="Barrantes I."/>
        </authorList>
    </citation>
    <scope>NUCLEOTIDE SEQUENCE [LARGE SCALE GENOMIC DNA]</scope>
    <source>
        <strain evidence="1 2">SPY2028</strain>
    </source>
</reference>
<dbReference type="InterPro" id="IPR036390">
    <property type="entry name" value="WH_DNA-bd_sf"/>
</dbReference>
<name>A0A5S4TK49_STRPY</name>
<protein>
    <submittedName>
        <fullName evidence="1">Transcriptional regulator</fullName>
    </submittedName>
</protein>
<evidence type="ECO:0000313" key="2">
    <source>
        <dbReference type="Proteomes" id="UP000324058"/>
    </source>
</evidence>
<dbReference type="OrthoDB" id="2236334at2"/>
<dbReference type="AlphaFoldDB" id="A0A5S4TK49"/>
<dbReference type="EMBL" id="SJLL01000007">
    <property type="protein sequence ID" value="TYK99208.1"/>
    <property type="molecule type" value="Genomic_DNA"/>
</dbReference>
<dbReference type="RefSeq" id="WP_011106684.1">
    <property type="nucleotide sequence ID" value="NZ_AP014596.1"/>
</dbReference>
<organism evidence="1 2">
    <name type="scientific">Streptococcus pyogenes</name>
    <dbReference type="NCBI Taxonomy" id="1314"/>
    <lineage>
        <taxon>Bacteria</taxon>
        <taxon>Bacillati</taxon>
        <taxon>Bacillota</taxon>
        <taxon>Bacilli</taxon>
        <taxon>Lactobacillales</taxon>
        <taxon>Streptococcaceae</taxon>
        <taxon>Streptococcus</taxon>
    </lineage>
</organism>
<evidence type="ECO:0000313" key="1">
    <source>
        <dbReference type="EMBL" id="TYK99208.1"/>
    </source>
</evidence>
<dbReference type="SUPFAM" id="SSF46785">
    <property type="entry name" value="Winged helix' DNA-binding domain"/>
    <property type="match status" value="1"/>
</dbReference>
<accession>A0A5S4TK49</accession>
<dbReference type="Proteomes" id="UP000324058">
    <property type="component" value="Unassembled WGS sequence"/>
</dbReference>
<comment type="caution">
    <text evidence="1">The sequence shown here is derived from an EMBL/GenBank/DDBJ whole genome shotgun (WGS) entry which is preliminary data.</text>
</comment>
<sequence>MLLTILRNKDEWRVYPEELARRHSDGLASVRAGLRELEKAGYVRTYKKITRRSEGLQHYRFCSDCKISDEVFQRLVEQLENELSD</sequence>